<dbReference type="AlphaFoldDB" id="A0A517LP51"/>
<organism evidence="1 2">
    <name type="scientific">Venturia effusa</name>
    <dbReference type="NCBI Taxonomy" id="50376"/>
    <lineage>
        <taxon>Eukaryota</taxon>
        <taxon>Fungi</taxon>
        <taxon>Dikarya</taxon>
        <taxon>Ascomycota</taxon>
        <taxon>Pezizomycotina</taxon>
        <taxon>Dothideomycetes</taxon>
        <taxon>Pleosporomycetidae</taxon>
        <taxon>Venturiales</taxon>
        <taxon>Venturiaceae</taxon>
        <taxon>Venturia</taxon>
    </lineage>
</organism>
<proteinExistence type="predicted"/>
<evidence type="ECO:0000313" key="2">
    <source>
        <dbReference type="Proteomes" id="UP000316270"/>
    </source>
</evidence>
<name>A0A517LP51_9PEZI</name>
<keyword evidence="2" id="KW-1185">Reference proteome</keyword>
<reference evidence="1 2" key="1">
    <citation type="submission" date="2019-07" db="EMBL/GenBank/DDBJ databases">
        <title>Finished genome of Venturia effusa.</title>
        <authorList>
            <person name="Young C.A."/>
            <person name="Cox M.P."/>
            <person name="Ganley A.R.D."/>
            <person name="David W.J."/>
        </authorList>
    </citation>
    <scope>NUCLEOTIDE SEQUENCE [LARGE SCALE GENOMIC DNA]</scope>
    <source>
        <strain evidence="2">albino</strain>
    </source>
</reference>
<protein>
    <submittedName>
        <fullName evidence="1">Uncharacterized protein</fullName>
    </submittedName>
</protein>
<evidence type="ECO:0000313" key="1">
    <source>
        <dbReference type="EMBL" id="QDS77428.1"/>
    </source>
</evidence>
<dbReference type="Proteomes" id="UP000316270">
    <property type="component" value="Chromosome 17"/>
</dbReference>
<accession>A0A517LP51</accession>
<sequence>MSNSKIKLLQPPLPTPHISNPPEYDLITEISHDLLIATSSWAAHKHEEGTLSRSTTIPQGLEYWIVRNLVTWIKAVAERMGSEDPEEWDDTLKTKDGEICIWKLKMTGEFDTIENWIETYLTYTTLGIRGGGLSKMREFMLERIRNLLDDVSLILEAEEVIRIWDIFYTFASLSDEVRRNEEEIILRKTLIKIAKASEGNAAMENHYHWAFHRGRRPLLLKTFLGFLIDGPEFPLPSKLVDEDGMAVSEVVEERYGKVPKLILEGESSKGLCWRNVDSSIDRVVEENKLHAYWRPSPTRVLSGNDVKMENVSFSEVVPEIVEEPDPILEGGWEAK</sequence>
<gene>
    <name evidence="1" type="ORF">FKW77_006618</name>
</gene>
<dbReference type="OrthoDB" id="3938736at2759"/>
<dbReference type="EMBL" id="CP042201">
    <property type="protein sequence ID" value="QDS77428.1"/>
    <property type="molecule type" value="Genomic_DNA"/>
</dbReference>